<dbReference type="NCBIfam" id="NF038127">
    <property type="entry name" value="FDP_fam"/>
    <property type="match status" value="1"/>
</dbReference>
<feature type="signal peptide" evidence="1">
    <location>
        <begin position="1"/>
        <end position="15"/>
    </location>
</feature>
<gene>
    <name evidence="2" type="ORF">ACFSGJ_04960</name>
</gene>
<feature type="chain" id="PRO_5046165546" evidence="1">
    <location>
        <begin position="16"/>
        <end position="417"/>
    </location>
</feature>
<name>A0ABW4S2J7_9RHOB</name>
<organism evidence="2 3">
    <name type="scientific">Halodurantibacterium flavum</name>
    <dbReference type="NCBI Taxonomy" id="1382802"/>
    <lineage>
        <taxon>Bacteria</taxon>
        <taxon>Pseudomonadati</taxon>
        <taxon>Pseudomonadota</taxon>
        <taxon>Alphaproteobacteria</taxon>
        <taxon>Rhodobacterales</taxon>
        <taxon>Paracoccaceae</taxon>
        <taxon>Halodurantibacterium</taxon>
    </lineage>
</organism>
<evidence type="ECO:0000313" key="3">
    <source>
        <dbReference type="Proteomes" id="UP001597353"/>
    </source>
</evidence>
<reference evidence="3" key="1">
    <citation type="journal article" date="2019" name="Int. J. Syst. Evol. Microbiol.">
        <title>The Global Catalogue of Microorganisms (GCM) 10K type strain sequencing project: providing services to taxonomists for standard genome sequencing and annotation.</title>
        <authorList>
            <consortium name="The Broad Institute Genomics Platform"/>
            <consortium name="The Broad Institute Genome Sequencing Center for Infectious Disease"/>
            <person name="Wu L."/>
            <person name="Ma J."/>
        </authorList>
    </citation>
    <scope>NUCLEOTIDE SEQUENCE [LARGE SCALE GENOMIC DNA]</scope>
    <source>
        <strain evidence="3">CGMCC 4.7242</strain>
    </source>
</reference>
<dbReference type="EMBL" id="JBHUGH010000003">
    <property type="protein sequence ID" value="MFD1911563.1"/>
    <property type="molecule type" value="Genomic_DNA"/>
</dbReference>
<dbReference type="RefSeq" id="WP_390259890.1">
    <property type="nucleotide sequence ID" value="NZ_JBHUGH010000003.1"/>
</dbReference>
<evidence type="ECO:0000256" key="1">
    <source>
        <dbReference type="SAM" id="SignalP"/>
    </source>
</evidence>
<keyword evidence="3" id="KW-1185">Reference proteome</keyword>
<accession>A0ABW4S2J7</accession>
<dbReference type="Proteomes" id="UP001597353">
    <property type="component" value="Unassembled WGS sequence"/>
</dbReference>
<evidence type="ECO:0000313" key="2">
    <source>
        <dbReference type="EMBL" id="MFD1911563.1"/>
    </source>
</evidence>
<sequence>MGLIGLLVLAQPALAQVDTSGLTPVDAPEETSEEAENGFCGQPLALTDTAAAALQPGYETQTVPLIMQRGEPRYLDFSVTGDGTEVQIRTRAEADGDTILALYNAGGERIAFDDDSGGGLNSLVRMTLASGDYCAQVRLFGSQPPERTDVTLFVEPATGEVPADGGSTDYVDPGVTATGSAAMCTDPTDLGAMPENGLVQQGIAPAGGTEWFSLSVPADQTIRIDARSTSIDTVLTVRDSSGARHENDDYEGTDSRLVLESGTGEFCIGVNAYGGGEGPYQLAVAVVDEQMMLREAVQSGDMLPRDGDAVVEDLGTIEASARSSRLTGDRTLWTKFRVTEPGLIVVQATAMNESFDLRLYNADGRVLSQNWGDGMTGAQILNELVPGEYYIAQIAQAPSTAAKVRQVVVTRYLRAGQ</sequence>
<comment type="caution">
    <text evidence="2">The sequence shown here is derived from an EMBL/GenBank/DDBJ whole genome shotgun (WGS) entry which is preliminary data.</text>
</comment>
<dbReference type="Gene3D" id="2.60.120.380">
    <property type="match status" value="3"/>
</dbReference>
<keyword evidence="1" id="KW-0732">Signal</keyword>
<protein>
    <submittedName>
        <fullName evidence="2">DVUA0089 family protein</fullName>
    </submittedName>
</protein>
<proteinExistence type="predicted"/>